<keyword evidence="2" id="KW-1185">Reference proteome</keyword>
<proteinExistence type="predicted"/>
<protein>
    <submittedName>
        <fullName evidence="1">Uncharacterized protein</fullName>
    </submittedName>
</protein>
<reference evidence="1" key="1">
    <citation type="submission" date="2022-04" db="EMBL/GenBank/DDBJ databases">
        <title>Genome of the entomopathogenic fungus Entomophthora muscae.</title>
        <authorList>
            <person name="Elya C."/>
            <person name="Lovett B.R."/>
            <person name="Lee E."/>
            <person name="Macias A.M."/>
            <person name="Hajek A.E."/>
            <person name="De Bivort B.L."/>
            <person name="Kasson M.T."/>
            <person name="De Fine Licht H.H."/>
            <person name="Stajich J.E."/>
        </authorList>
    </citation>
    <scope>NUCLEOTIDE SEQUENCE</scope>
    <source>
        <strain evidence="1">Berkeley</strain>
    </source>
</reference>
<gene>
    <name evidence="1" type="ORF">DSO57_1022948</name>
</gene>
<dbReference type="EMBL" id="QTSX02007217">
    <property type="protein sequence ID" value="KAJ9049585.1"/>
    <property type="molecule type" value="Genomic_DNA"/>
</dbReference>
<sequence>MFLPLFFLWTVSCKRTSLVKYAIRVVRNQTHVCGGVLFTARIALTDSSCLQPRNAICYVAIIQSRYNYHVKSVYEHVKVKEVITSPIVHIGKTSIVALVLDPPKTTSLPLTLDQSGIGNYAYLSFLLVGWSLGNQNSTPGIMSIDLYTHQCPTSRTTHLHPSLCLSQGHSTQPMCLLDPGSPLIYMNVDVPILIGIKGSCCTIHSSENSDVKQHARFIPVFHNYHWLKKLENGIKFLGHFLLLNTPNNDLLPF</sequence>
<evidence type="ECO:0000313" key="2">
    <source>
        <dbReference type="Proteomes" id="UP001165960"/>
    </source>
</evidence>
<dbReference type="Proteomes" id="UP001165960">
    <property type="component" value="Unassembled WGS sequence"/>
</dbReference>
<organism evidence="1 2">
    <name type="scientific">Entomophthora muscae</name>
    <dbReference type="NCBI Taxonomy" id="34485"/>
    <lineage>
        <taxon>Eukaryota</taxon>
        <taxon>Fungi</taxon>
        <taxon>Fungi incertae sedis</taxon>
        <taxon>Zoopagomycota</taxon>
        <taxon>Entomophthoromycotina</taxon>
        <taxon>Entomophthoromycetes</taxon>
        <taxon>Entomophthorales</taxon>
        <taxon>Entomophthoraceae</taxon>
        <taxon>Entomophthora</taxon>
    </lineage>
</organism>
<comment type="caution">
    <text evidence="1">The sequence shown here is derived from an EMBL/GenBank/DDBJ whole genome shotgun (WGS) entry which is preliminary data.</text>
</comment>
<name>A0ACC2RHY1_9FUNG</name>
<evidence type="ECO:0000313" key="1">
    <source>
        <dbReference type="EMBL" id="KAJ9049585.1"/>
    </source>
</evidence>
<accession>A0ACC2RHY1</accession>